<feature type="domain" description="FAD/NAD(P)-binding" evidence="2">
    <location>
        <begin position="160"/>
        <end position="273"/>
    </location>
</feature>
<evidence type="ECO:0000259" key="2">
    <source>
        <dbReference type="Pfam" id="PF07992"/>
    </source>
</evidence>
<protein>
    <submittedName>
        <fullName evidence="3">Thioredoxin reductase</fullName>
    </submittedName>
</protein>
<dbReference type="PRINTS" id="PR00368">
    <property type="entry name" value="FADPNR"/>
</dbReference>
<dbReference type="InterPro" id="IPR036188">
    <property type="entry name" value="FAD/NAD-bd_sf"/>
</dbReference>
<accession>A0A5R9G5F6</accession>
<evidence type="ECO:0000313" key="3">
    <source>
        <dbReference type="EMBL" id="TLS51592.1"/>
    </source>
</evidence>
<dbReference type="InterPro" id="IPR051691">
    <property type="entry name" value="Metab_Enz_Cyan_OpOx_G3PDH"/>
</dbReference>
<organism evidence="3 4">
    <name type="scientific">Paenibacillus antri</name>
    <dbReference type="NCBI Taxonomy" id="2582848"/>
    <lineage>
        <taxon>Bacteria</taxon>
        <taxon>Bacillati</taxon>
        <taxon>Bacillota</taxon>
        <taxon>Bacilli</taxon>
        <taxon>Bacillales</taxon>
        <taxon>Paenibacillaceae</taxon>
        <taxon>Paenibacillus</taxon>
    </lineage>
</organism>
<evidence type="ECO:0000256" key="1">
    <source>
        <dbReference type="ARBA" id="ARBA00023002"/>
    </source>
</evidence>
<reference evidence="3 4" key="1">
    <citation type="submission" date="2019-05" db="EMBL/GenBank/DDBJ databases">
        <authorList>
            <person name="Narsing Rao M.P."/>
            <person name="Li W.J."/>
        </authorList>
    </citation>
    <scope>NUCLEOTIDE SEQUENCE [LARGE SCALE GENOMIC DNA]</scope>
    <source>
        <strain evidence="3 4">SYSU_K30003</strain>
    </source>
</reference>
<dbReference type="Gene3D" id="3.50.50.60">
    <property type="entry name" value="FAD/NAD(P)-binding domain"/>
    <property type="match status" value="2"/>
</dbReference>
<dbReference type="InterPro" id="IPR023753">
    <property type="entry name" value="FAD/NAD-binding_dom"/>
</dbReference>
<dbReference type="GO" id="GO:0016491">
    <property type="term" value="F:oxidoreductase activity"/>
    <property type="evidence" value="ECO:0007669"/>
    <property type="project" value="UniProtKB-KW"/>
</dbReference>
<dbReference type="RefSeq" id="WP_138194782.1">
    <property type="nucleotide sequence ID" value="NZ_VCIW01000008.1"/>
</dbReference>
<dbReference type="PANTHER" id="PTHR42949:SF3">
    <property type="entry name" value="ANAEROBIC GLYCEROL-3-PHOSPHATE DEHYDROGENASE SUBUNIT B"/>
    <property type="match status" value="1"/>
</dbReference>
<sequence length="283" mass="30581">MKVELAIVGAGISGAAAALLAKASGLERVLATEYEDRMGGLLRGLFAGPSFAEEAELMRRAAELPYEFRFRAAATSLFFDEDRGTHLIGLQGPAGHEDVEAERVLLCSGAFEKPREARRIPGSRPAGVMTPTMSVGLLDRGYVPGRRVLLAGRGRVVDGAERRLKERGVSVERLDPALWDIAGVQGRERVDGVLARHVASGEERLWPCDAFVYAEGRIPCTFYLKGSDIERDENHAVVVDEAGRTNAYRVSAAGSCSSAGDDEHRSSAEQARRALASLLSWDD</sequence>
<keyword evidence="1" id="KW-0560">Oxidoreductase</keyword>
<dbReference type="EMBL" id="VCIW01000008">
    <property type="protein sequence ID" value="TLS51592.1"/>
    <property type="molecule type" value="Genomic_DNA"/>
</dbReference>
<name>A0A5R9G5F6_9BACL</name>
<proteinExistence type="predicted"/>
<comment type="caution">
    <text evidence="3">The sequence shown here is derived from an EMBL/GenBank/DDBJ whole genome shotgun (WGS) entry which is preliminary data.</text>
</comment>
<dbReference type="PANTHER" id="PTHR42949">
    <property type="entry name" value="ANAEROBIC GLYCEROL-3-PHOSPHATE DEHYDROGENASE SUBUNIT B"/>
    <property type="match status" value="1"/>
</dbReference>
<evidence type="ECO:0000313" key="4">
    <source>
        <dbReference type="Proteomes" id="UP000309676"/>
    </source>
</evidence>
<dbReference type="SUPFAM" id="SSF51905">
    <property type="entry name" value="FAD/NAD(P)-binding domain"/>
    <property type="match status" value="1"/>
</dbReference>
<gene>
    <name evidence="3" type="ORF">FE782_13890</name>
</gene>
<dbReference type="OrthoDB" id="9802028at2"/>
<keyword evidence="4" id="KW-1185">Reference proteome</keyword>
<dbReference type="Proteomes" id="UP000309676">
    <property type="component" value="Unassembled WGS sequence"/>
</dbReference>
<dbReference type="Pfam" id="PF07992">
    <property type="entry name" value="Pyr_redox_2"/>
    <property type="match status" value="1"/>
</dbReference>
<dbReference type="AlphaFoldDB" id="A0A5R9G5F6"/>